<dbReference type="EMBL" id="VMNF01000007">
    <property type="protein sequence ID" value="TXC03874.1"/>
    <property type="molecule type" value="Genomic_DNA"/>
</dbReference>
<comment type="caution">
    <text evidence="1">The sequence shown here is derived from an EMBL/GenBank/DDBJ whole genome shotgun (WGS) entry which is preliminary data.</text>
</comment>
<evidence type="ECO:0008006" key="3">
    <source>
        <dbReference type="Google" id="ProtNLM"/>
    </source>
</evidence>
<proteinExistence type="predicted"/>
<dbReference type="Proteomes" id="UP000321331">
    <property type="component" value="Unassembled WGS sequence"/>
</dbReference>
<protein>
    <recommendedName>
        <fullName evidence="3">Transcription factor domain-containing protein</fullName>
    </recommendedName>
</protein>
<sequence length="285" mass="32245">MWKDPSHVYTGTAHSLAVQNGLFVNGHEQDFARTHTSFTSLCDGLPYLSISESKPYQRKTRLEEIVDASFHCRIKCHDILIDATRAFGDIIDEQGEGSKSLLPLIRIFSEQVEIVPLPLCDDLCYLTRCCTRLAISAYYFFLQSHDFKRPGLITTFSIATEVLDAVSRLDAMQDFALYASNYYTRMALLAAFCILRLVRSQLKEHIDLRDAQQSLFKAISFVKRRSMQHGDLDERTAPESVQTGATDASTYWNSTAAPVGDSFGSSNFPEVYMDWNFPLDLDYIG</sequence>
<gene>
    <name evidence="1" type="ORF">FocTR4_00001164</name>
</gene>
<accession>A0A5C6T0D1</accession>
<dbReference type="AlphaFoldDB" id="A0A5C6T0D1"/>
<reference evidence="1 2" key="1">
    <citation type="submission" date="2019-07" db="EMBL/GenBank/DDBJ databases">
        <title>The First High-Quality Draft Genome Sequence of the Causal Agent of the Current Panama Disease Epidemic.</title>
        <authorList>
            <person name="Warmington R.J."/>
            <person name="Kay W."/>
            <person name="Jeffries A."/>
            <person name="Bebber D."/>
            <person name="Moore K."/>
            <person name="Studholme D.J."/>
        </authorList>
    </citation>
    <scope>NUCLEOTIDE SEQUENCE [LARGE SCALE GENOMIC DNA]</scope>
    <source>
        <strain evidence="1 2">TR4</strain>
    </source>
</reference>
<name>A0A5C6T0D1_FUSOC</name>
<organism evidence="1 2">
    <name type="scientific">Fusarium oxysporum f. sp. cubense</name>
    <dbReference type="NCBI Taxonomy" id="61366"/>
    <lineage>
        <taxon>Eukaryota</taxon>
        <taxon>Fungi</taxon>
        <taxon>Dikarya</taxon>
        <taxon>Ascomycota</taxon>
        <taxon>Pezizomycotina</taxon>
        <taxon>Sordariomycetes</taxon>
        <taxon>Hypocreomycetidae</taxon>
        <taxon>Hypocreales</taxon>
        <taxon>Nectriaceae</taxon>
        <taxon>Fusarium</taxon>
        <taxon>Fusarium oxysporum species complex</taxon>
    </lineage>
</organism>
<evidence type="ECO:0000313" key="2">
    <source>
        <dbReference type="Proteomes" id="UP000321331"/>
    </source>
</evidence>
<evidence type="ECO:0000313" key="1">
    <source>
        <dbReference type="EMBL" id="TXC03874.1"/>
    </source>
</evidence>